<geneLocation type="plasmid" evidence="1">
    <name>pNWC_2_2</name>
</geneLocation>
<organism evidence="1">
    <name type="scientific">Lactobacillus delbrueckii subsp. lactis</name>
    <dbReference type="NCBI Taxonomy" id="29397"/>
    <lineage>
        <taxon>Bacteria</taxon>
        <taxon>Bacillati</taxon>
        <taxon>Bacillota</taxon>
        <taxon>Bacilli</taxon>
        <taxon>Lactobacillales</taxon>
        <taxon>Lactobacillaceae</taxon>
        <taxon>Lactobacillus</taxon>
    </lineage>
</organism>
<keyword evidence="1" id="KW-0614">Plasmid</keyword>
<gene>
    <name evidence="1" type="ORF">DQL93_11640</name>
</gene>
<accession>A0A3G6JGJ9</accession>
<reference evidence="1" key="1">
    <citation type="submission" date="2018-07" db="EMBL/GenBank/DDBJ databases">
        <authorList>
            <person name="Somerville V."/>
        </authorList>
    </citation>
    <scope>NUCLEOTIDE SEQUENCE</scope>
    <source>
        <strain evidence="1">NWC_2_2</strain>
        <plasmid evidence="1">pNWC_2_2</plasmid>
    </source>
</reference>
<protein>
    <submittedName>
        <fullName evidence="1">Uncharacterized protein</fullName>
    </submittedName>
</protein>
<name>A0A3G6JGJ9_LACDL</name>
<dbReference type="AlphaFoldDB" id="A0A3G6JGJ9"/>
<dbReference type="EMBL" id="CP031024">
    <property type="protein sequence ID" value="AZA17177.1"/>
    <property type="molecule type" value="Genomic_DNA"/>
</dbReference>
<proteinExistence type="predicted"/>
<sequence>MSAVRVDITDRLVQVRQGVTELKVWAFKVDDQKFDSQNSRQTKRAAILAALSAVECHALR</sequence>
<evidence type="ECO:0000313" key="1">
    <source>
        <dbReference type="EMBL" id="AZA17177.1"/>
    </source>
</evidence>